<evidence type="ECO:0000313" key="2">
    <source>
        <dbReference type="EMBL" id="MCX2940902.1"/>
    </source>
</evidence>
<dbReference type="Proteomes" id="UP001300745">
    <property type="component" value="Unassembled WGS sequence"/>
</dbReference>
<keyword evidence="3" id="KW-1185">Reference proteome</keyword>
<evidence type="ECO:0000313" key="3">
    <source>
        <dbReference type="Proteomes" id="UP001300745"/>
    </source>
</evidence>
<organism evidence="2 3">
    <name type="scientific">Mycobacterium pinniadriaticum</name>
    <dbReference type="NCBI Taxonomy" id="2994102"/>
    <lineage>
        <taxon>Bacteria</taxon>
        <taxon>Bacillati</taxon>
        <taxon>Actinomycetota</taxon>
        <taxon>Actinomycetes</taxon>
        <taxon>Mycobacteriales</taxon>
        <taxon>Mycobacteriaceae</taxon>
        <taxon>Mycobacterium</taxon>
    </lineage>
</organism>
<comment type="caution">
    <text evidence="2">The sequence shown here is derived from an EMBL/GenBank/DDBJ whole genome shotgun (WGS) entry which is preliminary data.</text>
</comment>
<proteinExistence type="predicted"/>
<name>A0ABT3SNI8_9MYCO</name>
<gene>
    <name evidence="2" type="ORF">ORI27_29860</name>
</gene>
<dbReference type="Pfam" id="PF23213">
    <property type="entry name" value="DUF7065"/>
    <property type="match status" value="1"/>
</dbReference>
<dbReference type="RefSeq" id="WP_266000774.1">
    <property type="nucleotide sequence ID" value="NZ_JAPJDN010000050.1"/>
</dbReference>
<sequence>MGWNDQIDLADEQFHERSDDPYWSENSLLGFNVPERNLSGFIYFYWRPNMNLVVAGPAIWDHTGEDVYNCLYYGWDQHLAIPDGAEMFNFELSNSLSCRMITPQQEYRFGYDRNGVKFDLTWKAMSEPHYMKLSKSGDEDPGIKNWVKKEGEFSVGHYEQSGWFTGALEIEGERIEIDCGALRDRGWGPRHADVSDPLRAGWPYVFASPESAWHLYDPQTVLSLDEDPIEGTTETVTTGFYIRDGIKAQVVGGTRRAERGRDGRVLTQVIDCVDELGRELHAVGQTMNWLKWPINSDILNWWSLVKWEYDGQVVYGNDQDFMNFKHYRRYWRKLLDEDPGLLHCFPQSADYPPYELVEGTTP</sequence>
<dbReference type="EMBL" id="JAPJDO010000050">
    <property type="protein sequence ID" value="MCX2940902.1"/>
    <property type="molecule type" value="Genomic_DNA"/>
</dbReference>
<accession>A0ABT3SNI8</accession>
<protein>
    <recommendedName>
        <fullName evidence="1">DUF7065 domain-containing protein</fullName>
    </recommendedName>
</protein>
<dbReference type="InterPro" id="IPR055493">
    <property type="entry name" value="DUF7065"/>
</dbReference>
<evidence type="ECO:0000259" key="1">
    <source>
        <dbReference type="Pfam" id="PF23213"/>
    </source>
</evidence>
<dbReference type="SUPFAM" id="SSF159245">
    <property type="entry name" value="AttH-like"/>
    <property type="match status" value="1"/>
</dbReference>
<reference evidence="2 3" key="1">
    <citation type="submission" date="2022-11" db="EMBL/GenBank/DDBJ databases">
        <title>Mycobacterium sp. nov.</title>
        <authorList>
            <person name="Papic B."/>
            <person name="Spicic S."/>
            <person name="Duvnjak S."/>
        </authorList>
    </citation>
    <scope>NUCLEOTIDE SEQUENCE [LARGE SCALE GENOMIC DNA]</scope>
    <source>
        <strain evidence="2 3">CVI_P4</strain>
    </source>
</reference>
<feature type="domain" description="DUF7065" evidence="1">
    <location>
        <begin position="151"/>
        <end position="190"/>
    </location>
</feature>